<dbReference type="SUPFAM" id="SSF53335">
    <property type="entry name" value="S-adenosyl-L-methionine-dependent methyltransferases"/>
    <property type="match status" value="1"/>
</dbReference>
<dbReference type="AlphaFoldDB" id="A0A1M5APE4"/>
<dbReference type="EMBL" id="FQVH01000018">
    <property type="protein sequence ID" value="SHF32123.1"/>
    <property type="molecule type" value="Genomic_DNA"/>
</dbReference>
<dbReference type="PIRSF" id="PIRSF003078">
    <property type="entry name" value="GidB"/>
    <property type="match status" value="1"/>
</dbReference>
<dbReference type="InterPro" id="IPR003682">
    <property type="entry name" value="rRNA_ssu_MeTfrase_G"/>
</dbReference>
<dbReference type="GO" id="GO:0070043">
    <property type="term" value="F:rRNA (guanine-N7-)-methyltransferase activity"/>
    <property type="evidence" value="ECO:0007669"/>
    <property type="project" value="UniProtKB-UniRule"/>
</dbReference>
<evidence type="ECO:0000256" key="1">
    <source>
        <dbReference type="ARBA" id="ARBA00022490"/>
    </source>
</evidence>
<dbReference type="RefSeq" id="WP_073343959.1">
    <property type="nucleotide sequence ID" value="NZ_FQVH01000018.1"/>
</dbReference>
<name>A0A1M5APE4_9THEO</name>
<sequence length="238" mass="26966">MDDLKELLYDTCSSLGIELHEVQVEQLLKYMELLKEWNKKFNLTRITDDREVIIKHFADSLAIIKTGEVPEKCYAIDVGTGAGFPGIPLKIYYPEIHMTLLDSLKKRVGFLSEVIKQLNLKGIDAVHGRAEDIARDVNHRERYDLCLSRAVAPMNVLCEYCLPFLKVGGTMVAMKGRNVDEEIEDSMKALDILGGQYISTFKYQLPPDIIHCAVIVRKKRSTPGKYPRKAGTPEKNPL</sequence>
<dbReference type="NCBIfam" id="TIGR00138">
    <property type="entry name" value="rsmG_gidB"/>
    <property type="match status" value="1"/>
</dbReference>
<dbReference type="PANTHER" id="PTHR31760:SF0">
    <property type="entry name" value="S-ADENOSYL-L-METHIONINE-DEPENDENT METHYLTRANSFERASES SUPERFAMILY PROTEIN"/>
    <property type="match status" value="1"/>
</dbReference>
<keyword evidence="2 6" id="KW-0698">rRNA processing</keyword>
<comment type="subcellular location">
    <subcellularLocation>
        <location evidence="6">Cytoplasm</location>
    </subcellularLocation>
</comment>
<feature type="binding site" evidence="6">
    <location>
        <position position="149"/>
    </location>
    <ligand>
        <name>S-adenosyl-L-methionine</name>
        <dbReference type="ChEBI" id="CHEBI:59789"/>
    </ligand>
</feature>
<feature type="binding site" evidence="6">
    <location>
        <position position="84"/>
    </location>
    <ligand>
        <name>S-adenosyl-L-methionine</name>
        <dbReference type="ChEBI" id="CHEBI:59789"/>
    </ligand>
</feature>
<dbReference type="InterPro" id="IPR029063">
    <property type="entry name" value="SAM-dependent_MTases_sf"/>
</dbReference>
<feature type="binding site" evidence="6">
    <location>
        <position position="79"/>
    </location>
    <ligand>
        <name>S-adenosyl-L-methionine</name>
        <dbReference type="ChEBI" id="CHEBI:59789"/>
    </ligand>
</feature>
<keyword evidence="1 6" id="KW-0963">Cytoplasm</keyword>
<comment type="function">
    <text evidence="6">Specifically methylates the N7 position of a guanine in 16S rRNA.</text>
</comment>
<accession>A0A1M5APE4</accession>
<dbReference type="FunFam" id="3.40.50.150:FF:000041">
    <property type="entry name" value="Ribosomal RNA small subunit methyltransferase G"/>
    <property type="match status" value="1"/>
</dbReference>
<comment type="caution">
    <text evidence="6">Lacks conserved residue(s) required for the propagation of feature annotation.</text>
</comment>
<dbReference type="Proteomes" id="UP000184088">
    <property type="component" value="Unassembled WGS sequence"/>
</dbReference>
<dbReference type="PANTHER" id="PTHR31760">
    <property type="entry name" value="S-ADENOSYL-L-METHIONINE-DEPENDENT METHYLTRANSFERASES SUPERFAMILY PROTEIN"/>
    <property type="match status" value="1"/>
</dbReference>
<dbReference type="STRING" id="1121256.SAMN02746089_01688"/>
<evidence type="ECO:0000256" key="2">
    <source>
        <dbReference type="ARBA" id="ARBA00022552"/>
    </source>
</evidence>
<keyword evidence="4 6" id="KW-0808">Transferase</keyword>
<comment type="similarity">
    <text evidence="6">Belongs to the methyltransferase superfamily. RNA methyltransferase RsmG family.</text>
</comment>
<proteinExistence type="inferred from homology"/>
<evidence type="ECO:0000256" key="5">
    <source>
        <dbReference type="ARBA" id="ARBA00022691"/>
    </source>
</evidence>
<dbReference type="GO" id="GO:0005829">
    <property type="term" value="C:cytosol"/>
    <property type="evidence" value="ECO:0007669"/>
    <property type="project" value="TreeGrafter"/>
</dbReference>
<dbReference type="CDD" id="cd02440">
    <property type="entry name" value="AdoMet_MTases"/>
    <property type="match status" value="1"/>
</dbReference>
<evidence type="ECO:0000313" key="7">
    <source>
        <dbReference type="EMBL" id="SHF32123.1"/>
    </source>
</evidence>
<evidence type="ECO:0000256" key="4">
    <source>
        <dbReference type="ARBA" id="ARBA00022679"/>
    </source>
</evidence>
<evidence type="ECO:0000256" key="3">
    <source>
        <dbReference type="ARBA" id="ARBA00022603"/>
    </source>
</evidence>
<dbReference type="EC" id="2.1.1.-" evidence="6"/>
<protein>
    <recommendedName>
        <fullName evidence="6">Ribosomal RNA small subunit methyltransferase G</fullName>
        <ecNumber evidence="6">2.1.1.-</ecNumber>
    </recommendedName>
    <alternativeName>
        <fullName evidence="6">16S rRNA 7-methylguanosine methyltransferase</fullName>
        <shortName evidence="6">16S rRNA m7G methyltransferase</shortName>
    </alternativeName>
</protein>
<dbReference type="Gene3D" id="3.40.50.150">
    <property type="entry name" value="Vaccinia Virus protein VP39"/>
    <property type="match status" value="1"/>
</dbReference>
<dbReference type="HAMAP" id="MF_00074">
    <property type="entry name" value="16SrRNA_methyltr_G"/>
    <property type="match status" value="1"/>
</dbReference>
<gene>
    <name evidence="6" type="primary">rsmG</name>
    <name evidence="7" type="ORF">SAMN02746089_01688</name>
</gene>
<reference evidence="7 8" key="1">
    <citation type="submission" date="2016-11" db="EMBL/GenBank/DDBJ databases">
        <authorList>
            <person name="Jaros S."/>
            <person name="Januszkiewicz K."/>
            <person name="Wedrychowicz H."/>
        </authorList>
    </citation>
    <scope>NUCLEOTIDE SEQUENCE [LARGE SCALE GENOMIC DNA]</scope>
    <source>
        <strain evidence="7 8">DSM 17918</strain>
    </source>
</reference>
<evidence type="ECO:0000313" key="8">
    <source>
        <dbReference type="Proteomes" id="UP000184088"/>
    </source>
</evidence>
<keyword evidence="8" id="KW-1185">Reference proteome</keyword>
<dbReference type="OrthoDB" id="9808773at2"/>
<organism evidence="7 8">
    <name type="scientific">Caldanaerobius fijiensis DSM 17918</name>
    <dbReference type="NCBI Taxonomy" id="1121256"/>
    <lineage>
        <taxon>Bacteria</taxon>
        <taxon>Bacillati</taxon>
        <taxon>Bacillota</taxon>
        <taxon>Clostridia</taxon>
        <taxon>Thermoanaerobacterales</taxon>
        <taxon>Thermoanaerobacteraceae</taxon>
        <taxon>Caldanaerobius</taxon>
    </lineage>
</organism>
<feature type="binding site" evidence="6">
    <location>
        <begin position="130"/>
        <end position="131"/>
    </location>
    <ligand>
        <name>S-adenosyl-L-methionine</name>
        <dbReference type="ChEBI" id="CHEBI:59789"/>
    </ligand>
</feature>
<keyword evidence="5 6" id="KW-0949">S-adenosyl-L-methionine</keyword>
<evidence type="ECO:0000256" key="6">
    <source>
        <dbReference type="HAMAP-Rule" id="MF_00074"/>
    </source>
</evidence>
<dbReference type="Pfam" id="PF02527">
    <property type="entry name" value="GidB"/>
    <property type="match status" value="1"/>
</dbReference>
<keyword evidence="3 6" id="KW-0489">Methyltransferase</keyword>